<dbReference type="Proteomes" id="UP000463949">
    <property type="component" value="Chromosome"/>
</dbReference>
<keyword evidence="1" id="KW-0812">Transmembrane</keyword>
<evidence type="ECO:0000313" key="3">
    <source>
        <dbReference type="Proteomes" id="UP000463949"/>
    </source>
</evidence>
<proteinExistence type="predicted"/>
<name>A0A857GNF6_9GAMM</name>
<gene>
    <name evidence="2" type="ORF">CTT34_10815</name>
</gene>
<dbReference type="EMBL" id="CP024621">
    <property type="protein sequence ID" value="QHD50147.1"/>
    <property type="molecule type" value="Genomic_DNA"/>
</dbReference>
<reference evidence="2 3" key="1">
    <citation type="submission" date="2017-10" db="EMBL/GenBank/DDBJ databases">
        <title>Coral associated bacteria.</title>
        <authorList>
            <person name="Wang X."/>
        </authorList>
    </citation>
    <scope>NUCLEOTIDE SEQUENCE [LARGE SCALE GENOMIC DNA]</scope>
    <source>
        <strain evidence="2 3">SCSIO 43005</strain>
    </source>
</reference>
<dbReference type="AlphaFoldDB" id="A0A857GNF6"/>
<evidence type="ECO:0000313" key="2">
    <source>
        <dbReference type="EMBL" id="QHD50147.1"/>
    </source>
</evidence>
<evidence type="ECO:0000256" key="1">
    <source>
        <dbReference type="SAM" id="Phobius"/>
    </source>
</evidence>
<feature type="transmembrane region" description="Helical" evidence="1">
    <location>
        <begin position="45"/>
        <end position="63"/>
    </location>
</feature>
<organism evidence="2 3">
    <name type="scientific">Vreelandella aquamarina</name>
    <dbReference type="NCBI Taxonomy" id="77097"/>
    <lineage>
        <taxon>Bacteria</taxon>
        <taxon>Pseudomonadati</taxon>
        <taxon>Pseudomonadota</taxon>
        <taxon>Gammaproteobacteria</taxon>
        <taxon>Oceanospirillales</taxon>
        <taxon>Halomonadaceae</taxon>
        <taxon>Vreelandella</taxon>
    </lineage>
</organism>
<keyword evidence="1" id="KW-0472">Membrane</keyword>
<keyword evidence="1" id="KW-1133">Transmembrane helix</keyword>
<accession>A0A857GNF6</accession>
<sequence>MSISLLVQLLLVVGFLGLAWQADQVIDKSGIGDLEAWGRFNTFAGIAFYSFAFVWLATIILSLAGRVFRTTKAQLATGLPPLALILGWCLSWVI</sequence>
<protein>
    <submittedName>
        <fullName evidence="2">Uncharacterized protein</fullName>
    </submittedName>
</protein>
<dbReference type="KEGG" id="hmd:CTT34_10815"/>